<dbReference type="EMBL" id="JAFEKC020000003">
    <property type="protein sequence ID" value="KAK0516096.1"/>
    <property type="molecule type" value="Genomic_DNA"/>
</dbReference>
<dbReference type="Proteomes" id="UP001166286">
    <property type="component" value="Unassembled WGS sequence"/>
</dbReference>
<reference evidence="1" key="1">
    <citation type="submission" date="2023-03" db="EMBL/GenBank/DDBJ databases">
        <title>Complete genome of Cladonia borealis.</title>
        <authorList>
            <person name="Park H."/>
        </authorList>
    </citation>
    <scope>NUCLEOTIDE SEQUENCE</scope>
    <source>
        <strain evidence="1">ANT050790</strain>
    </source>
</reference>
<dbReference type="AlphaFoldDB" id="A0AA39R9S8"/>
<protein>
    <submittedName>
        <fullName evidence="1">Uncharacterized protein</fullName>
    </submittedName>
</protein>
<sequence length="111" mass="12234">MPRFIDKALEDGYTIVQKALLCSSPIPTPDNILKFRITFVAVEAALTCIFDAFRHHEKGYGDLCPWSRDLFEWTGLCSHSPLLEAPPKLKMLPNAHGTAGEARPPTKAAGL</sequence>
<evidence type="ECO:0000313" key="2">
    <source>
        <dbReference type="Proteomes" id="UP001166286"/>
    </source>
</evidence>
<organism evidence="1 2">
    <name type="scientific">Cladonia borealis</name>
    <dbReference type="NCBI Taxonomy" id="184061"/>
    <lineage>
        <taxon>Eukaryota</taxon>
        <taxon>Fungi</taxon>
        <taxon>Dikarya</taxon>
        <taxon>Ascomycota</taxon>
        <taxon>Pezizomycotina</taxon>
        <taxon>Lecanoromycetes</taxon>
        <taxon>OSLEUM clade</taxon>
        <taxon>Lecanoromycetidae</taxon>
        <taxon>Lecanorales</taxon>
        <taxon>Lecanorineae</taxon>
        <taxon>Cladoniaceae</taxon>
        <taxon>Cladonia</taxon>
    </lineage>
</organism>
<name>A0AA39R9S8_9LECA</name>
<gene>
    <name evidence="1" type="ORF">JMJ35_002130</name>
</gene>
<evidence type="ECO:0000313" key="1">
    <source>
        <dbReference type="EMBL" id="KAK0516096.1"/>
    </source>
</evidence>
<comment type="caution">
    <text evidence="1">The sequence shown here is derived from an EMBL/GenBank/DDBJ whole genome shotgun (WGS) entry which is preliminary data.</text>
</comment>
<accession>A0AA39R9S8</accession>
<proteinExistence type="predicted"/>
<keyword evidence="2" id="KW-1185">Reference proteome</keyword>